<evidence type="ECO:0000259" key="1">
    <source>
        <dbReference type="Pfam" id="PF10074"/>
    </source>
</evidence>
<comment type="caution">
    <text evidence="2">The sequence shown here is derived from an EMBL/GenBank/DDBJ whole genome shotgun (WGS) entry which is preliminary data.</text>
</comment>
<protein>
    <recommendedName>
        <fullName evidence="1">T6SS Transcription factor RovC-like DNA binding domain-containing protein</fullName>
    </recommendedName>
</protein>
<sequence length="256" mass="29210">MNTVARFSERQRLLLRSQGVGKPFLNDGVCDFPVDPSQPAGRTPVFWIPEFSPDVIELREVLANADDPAVMPINLAELPDLVARLDDSDAWHGFWSSSTSSHQFWLPTRPAGGSATYAVILPLDKLLELRTEAVLRLWRALVGRSEGRRAHDFPQQTQDRHILMLRAFDGRTAGVSYRKLAEVLLGFRGRKADWENDPRKNQVRRFVADGRYYVRGGYRDLLSYPIRLSMRRDRSELINLYLYAEKKITLNLLGSG</sequence>
<evidence type="ECO:0000313" key="3">
    <source>
        <dbReference type="Proteomes" id="UP000287385"/>
    </source>
</evidence>
<gene>
    <name evidence="2" type="ORF">NBRC3278_2219</name>
</gene>
<organism evidence="2 3">
    <name type="scientific">Acetobacter pasteurianus NBRC 3278</name>
    <dbReference type="NCBI Taxonomy" id="1226660"/>
    <lineage>
        <taxon>Bacteria</taxon>
        <taxon>Pseudomonadati</taxon>
        <taxon>Pseudomonadota</taxon>
        <taxon>Alphaproteobacteria</taxon>
        <taxon>Acetobacterales</taxon>
        <taxon>Acetobacteraceae</taxon>
        <taxon>Acetobacter</taxon>
    </lineage>
</organism>
<keyword evidence="3" id="KW-1185">Reference proteome</keyword>
<reference evidence="2 3" key="1">
    <citation type="submission" date="2016-06" db="EMBL/GenBank/DDBJ databases">
        <title>Acetobacter pasteurianus NBRC 3278 whole genome sequencing project.</title>
        <authorList>
            <person name="Matsutani M."/>
            <person name="Shiwa Y."/>
            <person name="Okamoto-Kainuma A."/>
            <person name="Ishikawa M."/>
            <person name="Koizumi Y."/>
            <person name="Yoshikawa H."/>
            <person name="Yakushi T."/>
            <person name="Matsushita K."/>
        </authorList>
    </citation>
    <scope>NUCLEOTIDE SEQUENCE [LARGE SCALE GENOMIC DNA]</scope>
    <source>
        <strain evidence="2 3">NBRC 3278</strain>
    </source>
</reference>
<name>A0A401X5U7_ACEPA</name>
<dbReference type="EMBL" id="BDEV01000092">
    <property type="protein sequence ID" value="GCD63126.1"/>
    <property type="molecule type" value="Genomic_DNA"/>
</dbReference>
<dbReference type="Pfam" id="PF10074">
    <property type="entry name" value="RovC_DNA-bd"/>
    <property type="match status" value="1"/>
</dbReference>
<dbReference type="Proteomes" id="UP000287385">
    <property type="component" value="Unassembled WGS sequence"/>
</dbReference>
<feature type="domain" description="T6SS Transcription factor RovC-like DNA binding" evidence="1">
    <location>
        <begin position="120"/>
        <end position="222"/>
    </location>
</feature>
<dbReference type="AlphaFoldDB" id="A0A401X5U7"/>
<evidence type="ECO:0000313" key="2">
    <source>
        <dbReference type="EMBL" id="GCD63126.1"/>
    </source>
</evidence>
<accession>A0A401X5U7</accession>
<proteinExistence type="predicted"/>
<dbReference type="InterPro" id="IPR018754">
    <property type="entry name" value="RovC-like_DNA-bd"/>
</dbReference>